<dbReference type="OrthoDB" id="2262948at2759"/>
<reference evidence="2 3" key="1">
    <citation type="submission" date="2016-07" db="EMBL/GenBank/DDBJ databases">
        <title>Pervasive Adenine N6-methylation of Active Genes in Fungi.</title>
        <authorList>
            <consortium name="DOE Joint Genome Institute"/>
            <person name="Mondo S.J."/>
            <person name="Dannebaum R.O."/>
            <person name="Kuo R.C."/>
            <person name="Labutti K."/>
            <person name="Haridas S."/>
            <person name="Kuo A."/>
            <person name="Salamov A."/>
            <person name="Ahrendt S.R."/>
            <person name="Lipzen A."/>
            <person name="Sullivan W."/>
            <person name="Andreopoulos W.B."/>
            <person name="Clum A."/>
            <person name="Lindquist E."/>
            <person name="Daum C."/>
            <person name="Ramamoorthy G.K."/>
            <person name="Gryganskyi A."/>
            <person name="Culley D."/>
            <person name="Magnuson J.K."/>
            <person name="James T.Y."/>
            <person name="O'Malley M.A."/>
            <person name="Stajich J.E."/>
            <person name="Spatafora J.W."/>
            <person name="Visel A."/>
            <person name="Grigoriev I.V."/>
        </authorList>
    </citation>
    <scope>NUCLEOTIDE SEQUENCE [LARGE SCALE GENOMIC DNA]</scope>
    <source>
        <strain evidence="2 3">NRRL 2496</strain>
    </source>
</reference>
<proteinExistence type="predicted"/>
<dbReference type="InParanoid" id="A0A1X2H0D3"/>
<keyword evidence="1" id="KW-0732">Signal</keyword>
<feature type="signal peptide" evidence="1">
    <location>
        <begin position="1"/>
        <end position="26"/>
    </location>
</feature>
<dbReference type="Proteomes" id="UP000242180">
    <property type="component" value="Unassembled WGS sequence"/>
</dbReference>
<keyword evidence="3" id="KW-1185">Reference proteome</keyword>
<evidence type="ECO:0000313" key="2">
    <source>
        <dbReference type="EMBL" id="ORY90523.1"/>
    </source>
</evidence>
<evidence type="ECO:0000256" key="1">
    <source>
        <dbReference type="SAM" id="SignalP"/>
    </source>
</evidence>
<dbReference type="AlphaFoldDB" id="A0A1X2H0D3"/>
<name>A0A1X2H0D3_SYNRA</name>
<dbReference type="EMBL" id="MCGN01000012">
    <property type="protein sequence ID" value="ORY90523.1"/>
    <property type="molecule type" value="Genomic_DNA"/>
</dbReference>
<evidence type="ECO:0000313" key="3">
    <source>
        <dbReference type="Proteomes" id="UP000242180"/>
    </source>
</evidence>
<gene>
    <name evidence="2" type="ORF">BCR43DRAFT_499435</name>
</gene>
<protein>
    <submittedName>
        <fullName evidence="2">Uncharacterized protein</fullName>
    </submittedName>
</protein>
<feature type="chain" id="PRO_5012936634" evidence="1">
    <location>
        <begin position="27"/>
        <end position="93"/>
    </location>
</feature>
<accession>A0A1X2H0D3</accession>
<organism evidence="2 3">
    <name type="scientific">Syncephalastrum racemosum</name>
    <name type="common">Filamentous fungus</name>
    <dbReference type="NCBI Taxonomy" id="13706"/>
    <lineage>
        <taxon>Eukaryota</taxon>
        <taxon>Fungi</taxon>
        <taxon>Fungi incertae sedis</taxon>
        <taxon>Mucoromycota</taxon>
        <taxon>Mucoromycotina</taxon>
        <taxon>Mucoromycetes</taxon>
        <taxon>Mucorales</taxon>
        <taxon>Syncephalastraceae</taxon>
        <taxon>Syncephalastrum</taxon>
    </lineage>
</organism>
<sequence>MKTQTLTRFSLFLLVLFLAMAQPAMAADCYCKKIDPEYTEDCCLGTGGDLRKDVATHCIFTQYTHLGNFERCCDSYWGKGHCVRFPHLEEPLE</sequence>
<comment type="caution">
    <text evidence="2">The sequence shown here is derived from an EMBL/GenBank/DDBJ whole genome shotgun (WGS) entry which is preliminary data.</text>
</comment>